<dbReference type="InterPro" id="IPR051081">
    <property type="entry name" value="HTH_MetalResp_TranReg"/>
</dbReference>
<gene>
    <name evidence="5" type="ORF">FVR03_16120</name>
</gene>
<dbReference type="SMART" id="SM00418">
    <property type="entry name" value="HTH_ARSR"/>
    <property type="match status" value="1"/>
</dbReference>
<sequence length="101" mass="11351">MNKVEIFKALSNKTRLQILSLLKDPEQYFPAQQEGVQANNQGVCVGHIQQKLGLSQSTVSEYLSLLQRAGLIVATRSGQWTYYKRDEAAIQRVAESILNDL</sequence>
<proteinExistence type="predicted"/>
<reference evidence="5 6" key="1">
    <citation type="submission" date="2019-08" db="EMBL/GenBank/DDBJ databases">
        <authorList>
            <person name="Shi S."/>
        </authorList>
    </citation>
    <scope>NUCLEOTIDE SEQUENCE [LARGE SCALE GENOMIC DNA]</scope>
    <source>
        <strain evidence="5 6">GY10130</strain>
    </source>
</reference>
<dbReference type="InterPro" id="IPR036390">
    <property type="entry name" value="WH_DNA-bd_sf"/>
</dbReference>
<evidence type="ECO:0000259" key="4">
    <source>
        <dbReference type="PROSITE" id="PS50987"/>
    </source>
</evidence>
<keyword evidence="3" id="KW-0804">Transcription</keyword>
<keyword evidence="2" id="KW-0238">DNA-binding</keyword>
<dbReference type="SUPFAM" id="SSF46785">
    <property type="entry name" value="Winged helix' DNA-binding domain"/>
    <property type="match status" value="1"/>
</dbReference>
<keyword evidence="6" id="KW-1185">Reference proteome</keyword>
<evidence type="ECO:0000313" key="5">
    <source>
        <dbReference type="EMBL" id="TXK37006.1"/>
    </source>
</evidence>
<name>A0A5C8JIZ4_9BACT</name>
<organism evidence="5 6">
    <name type="scientific">Pontibacter qinzhouensis</name>
    <dbReference type="NCBI Taxonomy" id="2603253"/>
    <lineage>
        <taxon>Bacteria</taxon>
        <taxon>Pseudomonadati</taxon>
        <taxon>Bacteroidota</taxon>
        <taxon>Cytophagia</taxon>
        <taxon>Cytophagales</taxon>
        <taxon>Hymenobacteraceae</taxon>
        <taxon>Pontibacter</taxon>
    </lineage>
</organism>
<dbReference type="OrthoDB" id="9790747at2"/>
<dbReference type="AlphaFoldDB" id="A0A5C8JIZ4"/>
<evidence type="ECO:0000313" key="6">
    <source>
        <dbReference type="Proteomes" id="UP000321926"/>
    </source>
</evidence>
<dbReference type="InterPro" id="IPR036388">
    <property type="entry name" value="WH-like_DNA-bd_sf"/>
</dbReference>
<evidence type="ECO:0000256" key="3">
    <source>
        <dbReference type="ARBA" id="ARBA00023163"/>
    </source>
</evidence>
<dbReference type="CDD" id="cd00090">
    <property type="entry name" value="HTH_ARSR"/>
    <property type="match status" value="1"/>
</dbReference>
<dbReference type="Pfam" id="PF01022">
    <property type="entry name" value="HTH_5"/>
    <property type="match status" value="1"/>
</dbReference>
<dbReference type="PROSITE" id="PS50987">
    <property type="entry name" value="HTH_ARSR_2"/>
    <property type="match status" value="1"/>
</dbReference>
<accession>A0A5C8JIZ4</accession>
<dbReference type="Proteomes" id="UP000321926">
    <property type="component" value="Unassembled WGS sequence"/>
</dbReference>
<dbReference type="InterPro" id="IPR001845">
    <property type="entry name" value="HTH_ArsR_DNA-bd_dom"/>
</dbReference>
<dbReference type="PANTHER" id="PTHR33154">
    <property type="entry name" value="TRANSCRIPTIONAL REGULATOR, ARSR FAMILY"/>
    <property type="match status" value="1"/>
</dbReference>
<dbReference type="Gene3D" id="1.10.10.10">
    <property type="entry name" value="Winged helix-like DNA-binding domain superfamily/Winged helix DNA-binding domain"/>
    <property type="match status" value="1"/>
</dbReference>
<evidence type="ECO:0000256" key="2">
    <source>
        <dbReference type="ARBA" id="ARBA00023125"/>
    </source>
</evidence>
<dbReference type="PANTHER" id="PTHR33154:SF33">
    <property type="entry name" value="TRANSCRIPTIONAL REPRESSOR SDPR"/>
    <property type="match status" value="1"/>
</dbReference>
<feature type="domain" description="HTH arsR-type" evidence="4">
    <location>
        <begin position="1"/>
        <end position="101"/>
    </location>
</feature>
<evidence type="ECO:0000256" key="1">
    <source>
        <dbReference type="ARBA" id="ARBA00023015"/>
    </source>
</evidence>
<dbReference type="EMBL" id="VRTY01000066">
    <property type="protein sequence ID" value="TXK37006.1"/>
    <property type="molecule type" value="Genomic_DNA"/>
</dbReference>
<keyword evidence="1" id="KW-0805">Transcription regulation</keyword>
<dbReference type="GO" id="GO:0003700">
    <property type="term" value="F:DNA-binding transcription factor activity"/>
    <property type="evidence" value="ECO:0007669"/>
    <property type="project" value="InterPro"/>
</dbReference>
<comment type="caution">
    <text evidence="5">The sequence shown here is derived from an EMBL/GenBank/DDBJ whole genome shotgun (WGS) entry which is preliminary data.</text>
</comment>
<dbReference type="GO" id="GO:0003677">
    <property type="term" value="F:DNA binding"/>
    <property type="evidence" value="ECO:0007669"/>
    <property type="project" value="UniProtKB-KW"/>
</dbReference>
<protein>
    <submittedName>
        <fullName evidence="5">Helix-turn-helix transcriptional regulator</fullName>
    </submittedName>
</protein>
<dbReference type="InterPro" id="IPR011991">
    <property type="entry name" value="ArsR-like_HTH"/>
</dbReference>